<accession>A0A6I4RRG6</accession>
<reference evidence="1 2" key="1">
    <citation type="submission" date="2019-06" db="EMBL/GenBank/DDBJ databases">
        <title>Phylogeography and genetic diversity of Francisella tularensis subsp. holarctica in France (1947-2018).</title>
        <authorList>
            <person name="Kevin M."/>
            <person name="Madani N."/>
            <person name="Maurin M."/>
        </authorList>
    </citation>
    <scope>NUCLEOTIDE SEQUENCE [LARGE SCALE GENOMIC DNA]</scope>
    <source>
        <strain evidence="1 2">ATCC 15482</strain>
    </source>
</reference>
<comment type="caution">
    <text evidence="1">The sequence shown here is derived from an EMBL/GenBank/DDBJ whole genome shotgun (WGS) entry which is preliminary data.</text>
</comment>
<dbReference type="EMBL" id="VJEZ01000006">
    <property type="protein sequence ID" value="MWZ40016.1"/>
    <property type="molecule type" value="Genomic_DNA"/>
</dbReference>
<name>A0A6I4RRG6_FRATU</name>
<evidence type="ECO:0000313" key="1">
    <source>
        <dbReference type="EMBL" id="MWZ40016.1"/>
    </source>
</evidence>
<proteinExistence type="predicted"/>
<protein>
    <submittedName>
        <fullName evidence="1">Uncharacterized protein</fullName>
    </submittedName>
</protein>
<gene>
    <name evidence="1" type="ORF">FNC33_05580</name>
</gene>
<organism evidence="1 2">
    <name type="scientific">Francisella tularensis</name>
    <dbReference type="NCBI Taxonomy" id="263"/>
    <lineage>
        <taxon>Bacteria</taxon>
        <taxon>Pseudomonadati</taxon>
        <taxon>Pseudomonadota</taxon>
        <taxon>Gammaproteobacteria</taxon>
        <taxon>Thiotrichales</taxon>
        <taxon>Francisellaceae</taxon>
        <taxon>Francisella</taxon>
    </lineage>
</organism>
<sequence>MVAKNRGSSLLATLIFAFVLMIVISALAYNFKADSLAINTLVDEKQNQSVHEGYFGNIIGAVDLAVPTDQNIGDFRFVTAPNSITPRFEYENTNAELYNAEAYLISYDVTHQFYDNGVLKYIRNFIYNLLPSFTLTQYEKTVIPLNLPYVNIDGMTNSVFGYKIGDQNNKSTIEGGYIGYLRKPIINGYDGSGSRSDYIVEQGNGNIKYIICHNPDNGGNTIVVSENSWDAHHDHGDYRGPCLNNSSQSFTINIYGNILSISYPEALALSYYDFSVGWELRNNQWTLLLAIYDLDRVYTSSASLNDIKNNPQTAELALSDWKEVSGLEEFDGGDIVNVGWYFDNNQSSPKLLILEKFLRNGNYDIDAYKTTYNALTKTYAAEFTDRLITGTSDFSDKDVYDLVPDSLFTLQGNSPLIFQGRNIVDFNYALPYKLGDGNGSTKSLLVADVINQPLLIKKNATQLFIVYFNGNTYYKYSYTPGATAPVLLSSPNFPGETIQKIIAKFGALFVITNSNIYVRSIEDDSTISSVAIAGSNYQILRDSDGRIYAIADGLSCTIDSNCSSAARVYFDTGCAAYNGCSSLEILENVQPYLNMVYKGFEY</sequence>
<dbReference type="Proteomes" id="UP000469081">
    <property type="component" value="Unassembled WGS sequence"/>
</dbReference>
<dbReference type="AlphaFoldDB" id="A0A6I4RRG6"/>
<dbReference type="RefSeq" id="WP_003038309.1">
    <property type="nucleotide sequence ID" value="NZ_VJEZ01000006.1"/>
</dbReference>
<evidence type="ECO:0000313" key="2">
    <source>
        <dbReference type="Proteomes" id="UP000469081"/>
    </source>
</evidence>